<organism evidence="8 9">
    <name type="scientific">Ruminococcus champanellensis (strain DSM 18848 / JCM 17042 / KCTC 15320 / 18P13)</name>
    <dbReference type="NCBI Taxonomy" id="213810"/>
    <lineage>
        <taxon>Bacteria</taxon>
        <taxon>Bacillati</taxon>
        <taxon>Bacillota</taxon>
        <taxon>Clostridia</taxon>
        <taxon>Eubacteriales</taxon>
        <taxon>Oscillospiraceae</taxon>
        <taxon>Ruminococcus</taxon>
    </lineage>
</organism>
<dbReference type="EMBL" id="FP929052">
    <property type="protein sequence ID" value="CBL18183.1"/>
    <property type="molecule type" value="Genomic_DNA"/>
</dbReference>
<dbReference type="Pfam" id="PF09335">
    <property type="entry name" value="VTT_dom"/>
    <property type="match status" value="1"/>
</dbReference>
<dbReference type="RefSeq" id="WP_015559089.1">
    <property type="nucleotide sequence ID" value="NC_021039.1"/>
</dbReference>
<evidence type="ECO:0000256" key="4">
    <source>
        <dbReference type="ARBA" id="ARBA00022989"/>
    </source>
</evidence>
<protein>
    <recommendedName>
        <fullName evidence="6">TVP38/TMEM64 family membrane protein</fullName>
    </recommendedName>
</protein>
<keyword evidence="4 6" id="KW-1133">Transmembrane helix</keyword>
<feature type="transmembrane region" description="Helical" evidence="6">
    <location>
        <begin position="172"/>
        <end position="193"/>
    </location>
</feature>
<feature type="domain" description="VTT" evidence="7">
    <location>
        <begin position="73"/>
        <end position="191"/>
    </location>
</feature>
<dbReference type="PANTHER" id="PTHR12677:SF59">
    <property type="entry name" value="GOLGI APPARATUS MEMBRANE PROTEIN TVP38-RELATED"/>
    <property type="match status" value="1"/>
</dbReference>
<dbReference type="AlphaFoldDB" id="D4LEY8"/>
<evidence type="ECO:0000256" key="1">
    <source>
        <dbReference type="ARBA" id="ARBA00004651"/>
    </source>
</evidence>
<dbReference type="PATRIC" id="fig|213810.4.peg.2056"/>
<reference evidence="8" key="1">
    <citation type="submission" date="2010-03" db="EMBL/GenBank/DDBJ databases">
        <title>The genome sequence of Ruminococcus sp. 18P13.</title>
        <authorList>
            <consortium name="metaHIT consortium -- http://www.metahit.eu/"/>
            <person name="Pajon A."/>
            <person name="Turner K."/>
            <person name="Parkhill J."/>
            <person name="Bernalier A."/>
        </authorList>
    </citation>
    <scope>NUCLEOTIDE SEQUENCE [LARGE SCALE GENOMIC DNA]</scope>
    <source>
        <strain evidence="8">Type strain: 18P13</strain>
    </source>
</reference>
<feature type="transmembrane region" description="Helical" evidence="6">
    <location>
        <begin position="199"/>
        <end position="218"/>
    </location>
</feature>
<dbReference type="PANTHER" id="PTHR12677">
    <property type="entry name" value="GOLGI APPARATUS MEMBRANE PROTEIN TVP38-RELATED"/>
    <property type="match status" value="1"/>
</dbReference>
<feature type="transmembrane region" description="Helical" evidence="6">
    <location>
        <begin position="53"/>
        <end position="73"/>
    </location>
</feature>
<evidence type="ECO:0000256" key="5">
    <source>
        <dbReference type="ARBA" id="ARBA00023136"/>
    </source>
</evidence>
<name>D4LEY8_RUMC1</name>
<feature type="transmembrane region" description="Helical" evidence="6">
    <location>
        <begin position="80"/>
        <end position="110"/>
    </location>
</feature>
<dbReference type="GO" id="GO:0005886">
    <property type="term" value="C:plasma membrane"/>
    <property type="evidence" value="ECO:0007669"/>
    <property type="project" value="UniProtKB-SubCell"/>
</dbReference>
<dbReference type="InterPro" id="IPR015414">
    <property type="entry name" value="TMEM64"/>
</dbReference>
<feature type="transmembrane region" description="Helical" evidence="6">
    <location>
        <begin position="12"/>
        <end position="33"/>
    </location>
</feature>
<dbReference type="InterPro" id="IPR032816">
    <property type="entry name" value="VTT_dom"/>
</dbReference>
<dbReference type="HOGENOM" id="CLU_038944_5_1_9"/>
<evidence type="ECO:0000256" key="6">
    <source>
        <dbReference type="RuleBase" id="RU366058"/>
    </source>
</evidence>
<gene>
    <name evidence="8" type="ordered locus">RUM_21680</name>
</gene>
<evidence type="ECO:0000313" key="8">
    <source>
        <dbReference type="EMBL" id="CBL18183.1"/>
    </source>
</evidence>
<accession>D4LEY8</accession>
<proteinExistence type="inferred from homology"/>
<sequence length="226" mass="25070">MSKLSKEAKKRLLIVAAYIITTIAITLLLLPWIRQLSTNDGRIVMKQRVESYGAFAPVIYILLHVFHVIIAFVPGEPIELLGGVLFGTIPGTLYGLLGVIIGTAIVFLLVRKFGRPLVGYFVPEEKIKNHRLLQDENKLEWAVFLLFFIPGTPKDLLTYLVPLTRINPTRYLLIATLARIPSILSSAYIGSSFGQGKYLVSLVAFGITGGIGLIGMLINKHIERKK</sequence>
<comment type="subcellular location">
    <subcellularLocation>
        <location evidence="1 6">Cell membrane</location>
        <topology evidence="1 6">Multi-pass membrane protein</topology>
    </subcellularLocation>
</comment>
<keyword evidence="3 6" id="KW-0812">Transmembrane</keyword>
<evidence type="ECO:0000313" key="9">
    <source>
        <dbReference type="Proteomes" id="UP000007054"/>
    </source>
</evidence>
<evidence type="ECO:0000256" key="2">
    <source>
        <dbReference type="ARBA" id="ARBA00022475"/>
    </source>
</evidence>
<dbReference type="GeneID" id="83156823"/>
<keyword evidence="9" id="KW-1185">Reference proteome</keyword>
<evidence type="ECO:0000256" key="3">
    <source>
        <dbReference type="ARBA" id="ARBA00022692"/>
    </source>
</evidence>
<evidence type="ECO:0000259" key="7">
    <source>
        <dbReference type="Pfam" id="PF09335"/>
    </source>
</evidence>
<reference evidence="8" key="2">
    <citation type="submission" date="2010-03" db="EMBL/GenBank/DDBJ databases">
        <authorList>
            <person name="Pajon A."/>
        </authorList>
    </citation>
    <scope>NUCLEOTIDE SEQUENCE</scope>
    <source>
        <strain evidence="8">Type strain: 18P13</strain>
    </source>
</reference>
<keyword evidence="5 6" id="KW-0472">Membrane</keyword>
<keyword evidence="2 6" id="KW-1003">Cell membrane</keyword>
<dbReference type="Proteomes" id="UP000007054">
    <property type="component" value="Chromosome"/>
</dbReference>
<comment type="similarity">
    <text evidence="6">Belongs to the TVP38/TMEM64 family.</text>
</comment>
<dbReference type="STRING" id="213810.RUM_21680"/>
<dbReference type="KEGG" id="rch:RUM_21680"/>